<gene>
    <name evidence="6" type="primary">degU_1</name>
    <name evidence="6" type="ORF">GCM10023091_11740</name>
</gene>
<evidence type="ECO:0000313" key="6">
    <source>
        <dbReference type="EMBL" id="GAA4435396.1"/>
    </source>
</evidence>
<evidence type="ECO:0000259" key="5">
    <source>
        <dbReference type="PROSITE" id="PS50110"/>
    </source>
</evidence>
<dbReference type="RefSeq" id="WP_345027240.1">
    <property type="nucleotide sequence ID" value="NZ_BAABEY010000012.1"/>
</dbReference>
<dbReference type="Pfam" id="PF00196">
    <property type="entry name" value="GerE"/>
    <property type="match status" value="1"/>
</dbReference>
<sequence length="219" mass="24647">MGKIVLGIADDHRLFRMGFVSMLSGVDEFCFAFEAGNGQELIDRLAEQPCDIVLLDINMPVMDGIKATEIMKDRFPEVKIIIISMYDEDRFVTHMLEQGVNGYLLKDSSPEEVEKAIRQVYEEGAYYSDFVGKVLHRKLLSKKADAAPVVFNAPFASDLSTREKDVLRLLCDGLSTAEIGDKLFISSRTVEGYRQRIIEKTGAKNIAQAIALAYKRHLF</sequence>
<dbReference type="PANTHER" id="PTHR43214:SF43">
    <property type="entry name" value="TWO-COMPONENT RESPONSE REGULATOR"/>
    <property type="match status" value="1"/>
</dbReference>
<dbReference type="InterPro" id="IPR039420">
    <property type="entry name" value="WalR-like"/>
</dbReference>
<feature type="domain" description="HTH luxR-type" evidence="4">
    <location>
        <begin position="152"/>
        <end position="217"/>
    </location>
</feature>
<feature type="domain" description="Response regulatory" evidence="5">
    <location>
        <begin position="5"/>
        <end position="121"/>
    </location>
</feature>
<dbReference type="PRINTS" id="PR00038">
    <property type="entry name" value="HTHLUXR"/>
</dbReference>
<reference evidence="7" key="1">
    <citation type="journal article" date="2019" name="Int. J. Syst. Evol. Microbiol.">
        <title>The Global Catalogue of Microorganisms (GCM) 10K type strain sequencing project: providing services to taxonomists for standard genome sequencing and annotation.</title>
        <authorList>
            <consortium name="The Broad Institute Genomics Platform"/>
            <consortium name="The Broad Institute Genome Sequencing Center for Infectious Disease"/>
            <person name="Wu L."/>
            <person name="Ma J."/>
        </authorList>
    </citation>
    <scope>NUCLEOTIDE SEQUENCE [LARGE SCALE GENOMIC DNA]</scope>
    <source>
        <strain evidence="7">JCM 31920</strain>
    </source>
</reference>
<dbReference type="Gene3D" id="3.40.50.2300">
    <property type="match status" value="1"/>
</dbReference>
<keyword evidence="2" id="KW-0238">DNA-binding</keyword>
<evidence type="ECO:0000313" key="7">
    <source>
        <dbReference type="Proteomes" id="UP001501508"/>
    </source>
</evidence>
<dbReference type="SUPFAM" id="SSF52172">
    <property type="entry name" value="CheY-like"/>
    <property type="match status" value="1"/>
</dbReference>
<dbReference type="PROSITE" id="PS00622">
    <property type="entry name" value="HTH_LUXR_1"/>
    <property type="match status" value="1"/>
</dbReference>
<dbReference type="EMBL" id="BAABEY010000012">
    <property type="protein sequence ID" value="GAA4435396.1"/>
    <property type="molecule type" value="Genomic_DNA"/>
</dbReference>
<protein>
    <submittedName>
        <fullName evidence="6">Two-component system response regulator DegU</fullName>
    </submittedName>
</protein>
<evidence type="ECO:0000256" key="3">
    <source>
        <dbReference type="PROSITE-ProRule" id="PRU00169"/>
    </source>
</evidence>
<dbReference type="Pfam" id="PF00072">
    <property type="entry name" value="Response_reg"/>
    <property type="match status" value="1"/>
</dbReference>
<dbReference type="PANTHER" id="PTHR43214">
    <property type="entry name" value="TWO-COMPONENT RESPONSE REGULATOR"/>
    <property type="match status" value="1"/>
</dbReference>
<accession>A0ABP8LU05</accession>
<name>A0ABP8LU05_9BACT</name>
<comment type="caution">
    <text evidence="6">The sequence shown here is derived from an EMBL/GenBank/DDBJ whole genome shotgun (WGS) entry which is preliminary data.</text>
</comment>
<dbReference type="SUPFAM" id="SSF46894">
    <property type="entry name" value="C-terminal effector domain of the bipartite response regulators"/>
    <property type="match status" value="1"/>
</dbReference>
<dbReference type="InterPro" id="IPR016032">
    <property type="entry name" value="Sig_transdc_resp-reg_C-effctor"/>
</dbReference>
<dbReference type="InterPro" id="IPR000792">
    <property type="entry name" value="Tscrpt_reg_LuxR_C"/>
</dbReference>
<dbReference type="InterPro" id="IPR011006">
    <property type="entry name" value="CheY-like_superfamily"/>
</dbReference>
<proteinExistence type="predicted"/>
<dbReference type="CDD" id="cd17535">
    <property type="entry name" value="REC_NarL-like"/>
    <property type="match status" value="1"/>
</dbReference>
<dbReference type="PROSITE" id="PS50110">
    <property type="entry name" value="RESPONSE_REGULATORY"/>
    <property type="match status" value="1"/>
</dbReference>
<evidence type="ECO:0000256" key="1">
    <source>
        <dbReference type="ARBA" id="ARBA00022553"/>
    </source>
</evidence>
<evidence type="ECO:0000259" key="4">
    <source>
        <dbReference type="PROSITE" id="PS50043"/>
    </source>
</evidence>
<dbReference type="SMART" id="SM00421">
    <property type="entry name" value="HTH_LUXR"/>
    <property type="match status" value="1"/>
</dbReference>
<keyword evidence="7" id="KW-1185">Reference proteome</keyword>
<dbReference type="PROSITE" id="PS50043">
    <property type="entry name" value="HTH_LUXR_2"/>
    <property type="match status" value="1"/>
</dbReference>
<dbReference type="InterPro" id="IPR058245">
    <property type="entry name" value="NreC/VraR/RcsB-like_REC"/>
</dbReference>
<feature type="modified residue" description="4-aspartylphosphate" evidence="3">
    <location>
        <position position="56"/>
    </location>
</feature>
<dbReference type="CDD" id="cd06170">
    <property type="entry name" value="LuxR_C_like"/>
    <property type="match status" value="1"/>
</dbReference>
<organism evidence="6 7">
    <name type="scientific">Ravibacter arvi</name>
    <dbReference type="NCBI Taxonomy" id="2051041"/>
    <lineage>
        <taxon>Bacteria</taxon>
        <taxon>Pseudomonadati</taxon>
        <taxon>Bacteroidota</taxon>
        <taxon>Cytophagia</taxon>
        <taxon>Cytophagales</taxon>
        <taxon>Spirosomataceae</taxon>
        <taxon>Ravibacter</taxon>
    </lineage>
</organism>
<dbReference type="SMART" id="SM00448">
    <property type="entry name" value="REC"/>
    <property type="match status" value="1"/>
</dbReference>
<dbReference type="InterPro" id="IPR001789">
    <property type="entry name" value="Sig_transdc_resp-reg_receiver"/>
</dbReference>
<keyword evidence="1 3" id="KW-0597">Phosphoprotein</keyword>
<dbReference type="Proteomes" id="UP001501508">
    <property type="component" value="Unassembled WGS sequence"/>
</dbReference>
<evidence type="ECO:0000256" key="2">
    <source>
        <dbReference type="ARBA" id="ARBA00023125"/>
    </source>
</evidence>